<name>A0A1M7DSF0_XYLRU</name>
<reference evidence="1 2" key="1">
    <citation type="submission" date="2016-11" db="EMBL/GenBank/DDBJ databases">
        <authorList>
            <person name="Jaros S."/>
            <person name="Januszkiewicz K."/>
            <person name="Wedrychowicz H."/>
        </authorList>
    </citation>
    <scope>NUCLEOTIDE SEQUENCE [LARGE SCALE GENOMIC DNA]</scope>
    <source>
        <strain evidence="1 2">BPI-34</strain>
    </source>
</reference>
<accession>A0A1M7DSF0</accession>
<dbReference type="OrthoDB" id="1061949at2"/>
<gene>
    <name evidence="1" type="ORF">SAMN04488494_0829</name>
</gene>
<dbReference type="Proteomes" id="UP000184280">
    <property type="component" value="Unassembled WGS sequence"/>
</dbReference>
<dbReference type="AlphaFoldDB" id="A0A1M7DSF0"/>
<sequence length="594" mass="66021">MMNTRHIYLSMVMGGMLMAACTQHDDALLTDDDSIIHVGGVDTNHMLTATAATRAVSEPVAAESLDWLKQGLVSGMDITYFTKTDEQKAQLTLQLDSDGNPATSDGKLTIYHLKAYDDNGELTDVPAKWLDNGAHTFQGVYIPKGLKTQNTTQNHDDLEHYTAVPQSTSISATVGRITIPLQHRLARVQAYVLIDDVLKTKLKGYQAGDAHDSNQTMLRFCKVQMLDYVKDGKPQWKTVSKAIPHYLGELGSIVENNQVACETFRTYKKSTGELLFPTDGEWKTAHDLYEKQGQGEASGYTMVDYGLVPSYDLIVRPTYTEATTGTNVMYDETTTSADGGNQIIFELTLENGLEYEKAFTFDLNANEETVVFLRVTPERIDYNSTGSRLWKSVDGIEKYYGVDNPDHSLSDAGSSWQRAYTNGTLTDAVSDGKQYQDNQYVSDAEFVQLLKQACVGGAHHGDYFILQHPITIDASQFGADFVFTGHLDAQDHLITLTNTITEHNWLFAGLNGTYKTAQEDNENLPYAQWQANVHKEKGIWVPTSGWRAEVVNAPVDGGKLFKDRTNITGYVNRCKDTDGKTVVEDHTPALPEYM</sequence>
<proteinExistence type="predicted"/>
<organism evidence="1 2">
    <name type="scientific">Xylanibacter ruminicola</name>
    <name type="common">Prevotella ruminicola</name>
    <dbReference type="NCBI Taxonomy" id="839"/>
    <lineage>
        <taxon>Bacteria</taxon>
        <taxon>Pseudomonadati</taxon>
        <taxon>Bacteroidota</taxon>
        <taxon>Bacteroidia</taxon>
        <taxon>Bacteroidales</taxon>
        <taxon>Prevotellaceae</taxon>
        <taxon>Xylanibacter</taxon>
    </lineage>
</organism>
<dbReference type="PROSITE" id="PS51257">
    <property type="entry name" value="PROKAR_LIPOPROTEIN"/>
    <property type="match status" value="1"/>
</dbReference>
<dbReference type="EMBL" id="FRCJ01000001">
    <property type="protein sequence ID" value="SHL82298.1"/>
    <property type="molecule type" value="Genomic_DNA"/>
</dbReference>
<evidence type="ECO:0008006" key="3">
    <source>
        <dbReference type="Google" id="ProtNLM"/>
    </source>
</evidence>
<evidence type="ECO:0000313" key="1">
    <source>
        <dbReference type="EMBL" id="SHL82298.1"/>
    </source>
</evidence>
<protein>
    <recommendedName>
        <fullName evidence="3">Lipoprotein</fullName>
    </recommendedName>
</protein>
<evidence type="ECO:0000313" key="2">
    <source>
        <dbReference type="Proteomes" id="UP000184280"/>
    </source>
</evidence>